<gene>
    <name evidence="4" type="ORF">A3G54_03505</name>
</gene>
<name>A0A1F5Y1C4_9BACT</name>
<dbReference type="GO" id="GO:0006396">
    <property type="term" value="P:RNA processing"/>
    <property type="evidence" value="ECO:0007669"/>
    <property type="project" value="InterPro"/>
</dbReference>
<dbReference type="InterPro" id="IPR001537">
    <property type="entry name" value="SpoU_MeTrfase"/>
</dbReference>
<keyword evidence="2" id="KW-0808">Transferase</keyword>
<evidence type="ECO:0000313" key="4">
    <source>
        <dbReference type="EMBL" id="OGF93621.1"/>
    </source>
</evidence>
<evidence type="ECO:0000313" key="5">
    <source>
        <dbReference type="Proteomes" id="UP000178894"/>
    </source>
</evidence>
<dbReference type="Gene3D" id="3.40.1280.10">
    <property type="match status" value="1"/>
</dbReference>
<feature type="domain" description="tRNA/rRNA methyltransferase SpoU type" evidence="3">
    <location>
        <begin position="10"/>
        <end position="151"/>
    </location>
</feature>
<dbReference type="InterPro" id="IPR029026">
    <property type="entry name" value="tRNA_m1G_MTases_N"/>
</dbReference>
<dbReference type="Proteomes" id="UP000178894">
    <property type="component" value="Unassembled WGS sequence"/>
</dbReference>
<evidence type="ECO:0000256" key="1">
    <source>
        <dbReference type="ARBA" id="ARBA00022603"/>
    </source>
</evidence>
<dbReference type="GO" id="GO:0032259">
    <property type="term" value="P:methylation"/>
    <property type="evidence" value="ECO:0007669"/>
    <property type="project" value="UniProtKB-KW"/>
</dbReference>
<reference evidence="4 5" key="1">
    <citation type="journal article" date="2016" name="Nat. Commun.">
        <title>Thousands of microbial genomes shed light on interconnected biogeochemical processes in an aquifer system.</title>
        <authorList>
            <person name="Anantharaman K."/>
            <person name="Brown C.T."/>
            <person name="Hug L.A."/>
            <person name="Sharon I."/>
            <person name="Castelle C.J."/>
            <person name="Probst A.J."/>
            <person name="Thomas B.C."/>
            <person name="Singh A."/>
            <person name="Wilkins M.J."/>
            <person name="Karaoz U."/>
            <person name="Brodie E.L."/>
            <person name="Williams K.H."/>
            <person name="Hubbard S.S."/>
            <person name="Banfield J.F."/>
        </authorList>
    </citation>
    <scope>NUCLEOTIDE SEQUENCE [LARGE SCALE GENOMIC DNA]</scope>
</reference>
<dbReference type="PANTHER" id="PTHR43191">
    <property type="entry name" value="RRNA METHYLTRANSFERASE 3"/>
    <property type="match status" value="1"/>
</dbReference>
<protein>
    <recommendedName>
        <fullName evidence="3">tRNA/rRNA methyltransferase SpoU type domain-containing protein</fullName>
    </recommendedName>
</protein>
<sequence>MSAAQQKPIIYLILHNIRSVYNVGSIFRTADAAGVSKIYLTGYTPDPASKTALGAQNYIPRERYLDMSRLFRDLKKSKIKIIALEQTGDAIDYRKFRPNSPAGGSLALILGNEVRGLSPSTLKKCDKIIKIPMRGKKESLNVSVAAGIALFELIRALPN</sequence>
<keyword evidence="1" id="KW-0489">Methyltransferase</keyword>
<accession>A0A1F5Y1C4</accession>
<dbReference type="Pfam" id="PF00588">
    <property type="entry name" value="SpoU_methylase"/>
    <property type="match status" value="1"/>
</dbReference>
<comment type="caution">
    <text evidence="4">The sequence shown here is derived from an EMBL/GenBank/DDBJ whole genome shotgun (WGS) entry which is preliminary data.</text>
</comment>
<organism evidence="4 5">
    <name type="scientific">Candidatus Giovannonibacteria bacterium RIFCSPLOWO2_12_FULL_44_15</name>
    <dbReference type="NCBI Taxonomy" id="1798364"/>
    <lineage>
        <taxon>Bacteria</taxon>
        <taxon>Candidatus Giovannoniibacteriota</taxon>
    </lineage>
</organism>
<dbReference type="SUPFAM" id="SSF75217">
    <property type="entry name" value="alpha/beta knot"/>
    <property type="match status" value="1"/>
</dbReference>
<dbReference type="PANTHER" id="PTHR43191:SF7">
    <property type="entry name" value="OBP33PEP LIKE PROTEIN"/>
    <property type="match status" value="1"/>
</dbReference>
<proteinExistence type="predicted"/>
<dbReference type="GO" id="GO:0003723">
    <property type="term" value="F:RNA binding"/>
    <property type="evidence" value="ECO:0007669"/>
    <property type="project" value="InterPro"/>
</dbReference>
<dbReference type="InterPro" id="IPR029028">
    <property type="entry name" value="Alpha/beta_knot_MTases"/>
</dbReference>
<evidence type="ECO:0000259" key="3">
    <source>
        <dbReference type="Pfam" id="PF00588"/>
    </source>
</evidence>
<evidence type="ECO:0000256" key="2">
    <source>
        <dbReference type="ARBA" id="ARBA00022679"/>
    </source>
</evidence>
<dbReference type="GO" id="GO:0008173">
    <property type="term" value="F:RNA methyltransferase activity"/>
    <property type="evidence" value="ECO:0007669"/>
    <property type="project" value="InterPro"/>
</dbReference>
<dbReference type="EMBL" id="MFIQ01000012">
    <property type="protein sequence ID" value="OGF93621.1"/>
    <property type="molecule type" value="Genomic_DNA"/>
</dbReference>
<dbReference type="AlphaFoldDB" id="A0A1F5Y1C4"/>
<dbReference type="STRING" id="1798364.A3G54_03505"/>
<dbReference type="InterPro" id="IPR051259">
    <property type="entry name" value="rRNA_Methyltransferase"/>
</dbReference>